<evidence type="ECO:0000313" key="2">
    <source>
        <dbReference type="Proteomes" id="UP000005561"/>
    </source>
</evidence>
<dbReference type="Proteomes" id="UP000005561">
    <property type="component" value="Unassembled WGS sequence"/>
</dbReference>
<protein>
    <submittedName>
        <fullName evidence="1">Uncharacterized protein</fullName>
    </submittedName>
</protein>
<dbReference type="EMBL" id="ACCL02000017">
    <property type="protein sequence ID" value="EET59628.1"/>
    <property type="molecule type" value="Genomic_DNA"/>
</dbReference>
<dbReference type="AlphaFoldDB" id="C6LID2"/>
<organism evidence="1 2">
    <name type="scientific">Marvinbryantia formatexigens DSM 14469</name>
    <dbReference type="NCBI Taxonomy" id="478749"/>
    <lineage>
        <taxon>Bacteria</taxon>
        <taxon>Bacillati</taxon>
        <taxon>Bacillota</taxon>
        <taxon>Clostridia</taxon>
        <taxon>Lachnospirales</taxon>
        <taxon>Lachnospiraceae</taxon>
        <taxon>Marvinbryantia</taxon>
    </lineage>
</organism>
<keyword evidence="2" id="KW-1185">Reference proteome</keyword>
<reference evidence="1" key="1">
    <citation type="submission" date="2009-07" db="EMBL/GenBank/DDBJ databases">
        <authorList>
            <person name="Weinstock G."/>
            <person name="Sodergren E."/>
            <person name="Clifton S."/>
            <person name="Fulton L."/>
            <person name="Fulton B."/>
            <person name="Courtney L."/>
            <person name="Fronick C."/>
            <person name="Harrison M."/>
            <person name="Strong C."/>
            <person name="Farmer C."/>
            <person name="Delahaunty K."/>
            <person name="Markovic C."/>
            <person name="Hall O."/>
            <person name="Minx P."/>
            <person name="Tomlinson C."/>
            <person name="Mitreva M."/>
            <person name="Nelson J."/>
            <person name="Hou S."/>
            <person name="Wollam A."/>
            <person name="Pepin K.H."/>
            <person name="Johnson M."/>
            <person name="Bhonagiri V."/>
            <person name="Nash W.E."/>
            <person name="Warren W."/>
            <person name="Chinwalla A."/>
            <person name="Mardis E.R."/>
            <person name="Wilson R.K."/>
        </authorList>
    </citation>
    <scope>NUCLEOTIDE SEQUENCE [LARGE SCALE GENOMIC DNA]</scope>
    <source>
        <strain evidence="1">DSM 14469</strain>
    </source>
</reference>
<comment type="caution">
    <text evidence="1">The sequence shown here is derived from an EMBL/GenBank/DDBJ whole genome shotgun (WGS) entry which is preliminary data.</text>
</comment>
<sequence>MYLRRGARPPCRDLRSIPTARWGMGRCVCGIVCRSNFTVEV</sequence>
<proteinExistence type="predicted"/>
<accession>C6LID2</accession>
<name>C6LID2_9FIRM</name>
<evidence type="ECO:0000313" key="1">
    <source>
        <dbReference type="EMBL" id="EET59628.1"/>
    </source>
</evidence>
<gene>
    <name evidence="1" type="ORF">BRYFOR_08486</name>
</gene>